<evidence type="ECO:0000256" key="2">
    <source>
        <dbReference type="SAM" id="SignalP"/>
    </source>
</evidence>
<sequence>MKSKFFVLLLLYSAMAMAQSKLSIEAKYPVPVGNNFIGENYKGIAGLGIKYSIKNLPLVDLGISVDASLLNLKKEGAYFPEFDEYLSFKTRLFIIQPRIFAAFKLKNITRLHPEAALGYSFFMANATFDSASGIPDQSSSQSGVNLNIGLAFDVTNRFYLRAGYDFVKITQLDNDAPDTSYNTNIGTVEFGLGIRL</sequence>
<dbReference type="EMBL" id="CP029187">
    <property type="protein sequence ID" value="AWI25904.1"/>
    <property type="molecule type" value="Genomic_DNA"/>
</dbReference>
<keyword evidence="1 2" id="KW-0732">Signal</keyword>
<feature type="signal peptide" evidence="2">
    <location>
        <begin position="1"/>
        <end position="18"/>
    </location>
</feature>
<accession>A0A2S1SHL3</accession>
<dbReference type="Proteomes" id="UP000244937">
    <property type="component" value="Chromosome"/>
</dbReference>
<feature type="domain" description="Outer membrane protein beta-barrel" evidence="3">
    <location>
        <begin position="6"/>
        <end position="184"/>
    </location>
</feature>
<reference evidence="4 5" key="1">
    <citation type="submission" date="2018-05" db="EMBL/GenBank/DDBJ databases">
        <title>Genome sequencing of Flavobacterium sp. HYN0049.</title>
        <authorList>
            <person name="Yi H."/>
            <person name="Baek C."/>
        </authorList>
    </citation>
    <scope>NUCLEOTIDE SEQUENCE [LARGE SCALE GENOMIC DNA]</scope>
    <source>
        <strain evidence="4 5">HYN0049</strain>
    </source>
</reference>
<protein>
    <recommendedName>
        <fullName evidence="3">Outer membrane protein beta-barrel domain-containing protein</fullName>
    </recommendedName>
</protein>
<dbReference type="InterPro" id="IPR011250">
    <property type="entry name" value="OMP/PagP_B-barrel"/>
</dbReference>
<gene>
    <name evidence="4" type="ORF">HYN49_08320</name>
</gene>
<evidence type="ECO:0000256" key="1">
    <source>
        <dbReference type="ARBA" id="ARBA00022729"/>
    </source>
</evidence>
<evidence type="ECO:0000313" key="5">
    <source>
        <dbReference type="Proteomes" id="UP000244937"/>
    </source>
</evidence>
<evidence type="ECO:0000313" key="4">
    <source>
        <dbReference type="EMBL" id="AWI25904.1"/>
    </source>
</evidence>
<dbReference type="Gene3D" id="2.40.160.20">
    <property type="match status" value="1"/>
</dbReference>
<dbReference type="SUPFAM" id="SSF56925">
    <property type="entry name" value="OMPA-like"/>
    <property type="match status" value="1"/>
</dbReference>
<proteinExistence type="predicted"/>
<organism evidence="4 5">
    <name type="scientific">Flavobacterium pallidum</name>
    <dbReference type="NCBI Taxonomy" id="2172098"/>
    <lineage>
        <taxon>Bacteria</taxon>
        <taxon>Pseudomonadati</taxon>
        <taxon>Bacteroidota</taxon>
        <taxon>Flavobacteriia</taxon>
        <taxon>Flavobacteriales</taxon>
        <taxon>Flavobacteriaceae</taxon>
        <taxon>Flavobacterium</taxon>
    </lineage>
</organism>
<evidence type="ECO:0000259" key="3">
    <source>
        <dbReference type="Pfam" id="PF13505"/>
    </source>
</evidence>
<dbReference type="KEGG" id="fpal:HYN49_08320"/>
<dbReference type="RefSeq" id="WP_108903688.1">
    <property type="nucleotide sequence ID" value="NZ_CP029187.1"/>
</dbReference>
<keyword evidence="5" id="KW-1185">Reference proteome</keyword>
<feature type="chain" id="PRO_5015477671" description="Outer membrane protein beta-barrel domain-containing protein" evidence="2">
    <location>
        <begin position="19"/>
        <end position="196"/>
    </location>
</feature>
<dbReference type="Pfam" id="PF13505">
    <property type="entry name" value="OMP_b-brl"/>
    <property type="match status" value="1"/>
</dbReference>
<dbReference type="InterPro" id="IPR027385">
    <property type="entry name" value="Beta-barrel_OMP"/>
</dbReference>
<name>A0A2S1SHL3_9FLAO</name>
<dbReference type="OrthoDB" id="1438113at2"/>
<dbReference type="AlphaFoldDB" id="A0A2S1SHL3"/>